<keyword evidence="3" id="KW-1185">Reference proteome</keyword>
<feature type="compositionally biased region" description="Basic and acidic residues" evidence="1">
    <location>
        <begin position="7"/>
        <end position="22"/>
    </location>
</feature>
<dbReference type="EMBL" id="KN818367">
    <property type="protein sequence ID" value="KIL57497.1"/>
    <property type="molecule type" value="Genomic_DNA"/>
</dbReference>
<gene>
    <name evidence="2" type="ORF">M378DRAFT_382042</name>
</gene>
<dbReference type="Proteomes" id="UP000054549">
    <property type="component" value="Unassembled WGS sequence"/>
</dbReference>
<protein>
    <submittedName>
        <fullName evidence="2">Uncharacterized protein</fullName>
    </submittedName>
</protein>
<organism evidence="2 3">
    <name type="scientific">Amanita muscaria (strain Koide BX008)</name>
    <dbReference type="NCBI Taxonomy" id="946122"/>
    <lineage>
        <taxon>Eukaryota</taxon>
        <taxon>Fungi</taxon>
        <taxon>Dikarya</taxon>
        <taxon>Basidiomycota</taxon>
        <taxon>Agaricomycotina</taxon>
        <taxon>Agaricomycetes</taxon>
        <taxon>Agaricomycetidae</taxon>
        <taxon>Agaricales</taxon>
        <taxon>Pluteineae</taxon>
        <taxon>Amanitaceae</taxon>
        <taxon>Amanita</taxon>
    </lineage>
</organism>
<evidence type="ECO:0000313" key="2">
    <source>
        <dbReference type="EMBL" id="KIL57497.1"/>
    </source>
</evidence>
<dbReference type="HOGENOM" id="CLU_2468566_0_0_1"/>
<reference evidence="2 3" key="1">
    <citation type="submission" date="2014-04" db="EMBL/GenBank/DDBJ databases">
        <title>Evolutionary Origins and Diversification of the Mycorrhizal Mutualists.</title>
        <authorList>
            <consortium name="DOE Joint Genome Institute"/>
            <consortium name="Mycorrhizal Genomics Consortium"/>
            <person name="Kohler A."/>
            <person name="Kuo A."/>
            <person name="Nagy L.G."/>
            <person name="Floudas D."/>
            <person name="Copeland A."/>
            <person name="Barry K.W."/>
            <person name="Cichocki N."/>
            <person name="Veneault-Fourrey C."/>
            <person name="LaButti K."/>
            <person name="Lindquist E.A."/>
            <person name="Lipzen A."/>
            <person name="Lundell T."/>
            <person name="Morin E."/>
            <person name="Murat C."/>
            <person name="Riley R."/>
            <person name="Ohm R."/>
            <person name="Sun H."/>
            <person name="Tunlid A."/>
            <person name="Henrissat B."/>
            <person name="Grigoriev I.V."/>
            <person name="Hibbett D.S."/>
            <person name="Martin F."/>
        </authorList>
    </citation>
    <scope>NUCLEOTIDE SEQUENCE [LARGE SCALE GENOMIC DNA]</scope>
    <source>
        <strain evidence="2 3">Koide BX008</strain>
    </source>
</reference>
<proteinExistence type="predicted"/>
<feature type="region of interest" description="Disordered" evidence="1">
    <location>
        <begin position="1"/>
        <end position="24"/>
    </location>
</feature>
<name>A0A0C2W8L7_AMAMK</name>
<dbReference type="InParanoid" id="A0A0C2W8L7"/>
<evidence type="ECO:0000256" key="1">
    <source>
        <dbReference type="SAM" id="MobiDB-lite"/>
    </source>
</evidence>
<dbReference type="AlphaFoldDB" id="A0A0C2W8L7"/>
<accession>A0A0C2W8L7</accession>
<evidence type="ECO:0000313" key="3">
    <source>
        <dbReference type="Proteomes" id="UP000054549"/>
    </source>
</evidence>
<sequence>MVSPSQRKREVEETTGRIRAERQSSNVTERGSGYTYLLSWVTITLLTWMEGCVSEVVKFVLMRDPFCISLLFRGLGHEFPGKLTNLPS</sequence>